<comment type="caution">
    <text evidence="3">The sequence shown here is derived from an EMBL/GenBank/DDBJ whole genome shotgun (WGS) entry which is preliminary data.</text>
</comment>
<dbReference type="Gene3D" id="3.40.50.2000">
    <property type="entry name" value="Glycogen Phosphorylase B"/>
    <property type="match status" value="2"/>
</dbReference>
<name>A0ABR9XG43_9SPHI</name>
<reference evidence="3 4" key="1">
    <citation type="submission" date="2020-10" db="EMBL/GenBank/DDBJ databases">
        <title>Mucilaginibacter mali sp. nov., isolated from rhizosphere soil of apple orchard.</title>
        <authorList>
            <person name="Lee J.-S."/>
            <person name="Kim H.S."/>
            <person name="Kim J.-S."/>
        </authorList>
    </citation>
    <scope>NUCLEOTIDE SEQUENCE [LARGE SCALE GENOMIC DNA]</scope>
    <source>
        <strain evidence="3 4">KCTC 23157</strain>
    </source>
</reference>
<dbReference type="CDD" id="cd03801">
    <property type="entry name" value="GT4_PimA-like"/>
    <property type="match status" value="1"/>
</dbReference>
<dbReference type="InterPro" id="IPR001296">
    <property type="entry name" value="Glyco_trans_1"/>
</dbReference>
<dbReference type="RefSeq" id="WP_194105713.1">
    <property type="nucleotide sequence ID" value="NZ_JADFFM010000001.1"/>
</dbReference>
<dbReference type="Pfam" id="PF00534">
    <property type="entry name" value="Glycos_transf_1"/>
    <property type="match status" value="1"/>
</dbReference>
<dbReference type="Proteomes" id="UP000632774">
    <property type="component" value="Unassembled WGS sequence"/>
</dbReference>
<keyword evidence="1" id="KW-0808">Transferase</keyword>
<evidence type="ECO:0000256" key="1">
    <source>
        <dbReference type="ARBA" id="ARBA00022679"/>
    </source>
</evidence>
<protein>
    <submittedName>
        <fullName evidence="3">Glycosyltransferase</fullName>
    </submittedName>
</protein>
<dbReference type="SUPFAM" id="SSF53756">
    <property type="entry name" value="UDP-Glycosyltransferase/glycogen phosphorylase"/>
    <property type="match status" value="1"/>
</dbReference>
<sequence>MKFVFASYVYSPGFTDPHAWIKHIGFYLGTLEALAVTDTVISIEQIDYEGEAVNNGVKYYFKRYSNHERRFPSKLHRFIRSLSPDVVVIQGLHFPLQIIQLRLMLSPHVKIIVQNHAEQPFTGIKKQLQRIADRGVHAYMFASKPMGLRWVQKGNLASAKKLHEVMEVSSDFKVINKEIAQSKTAVAGQPVFLWVGRLNANKDPLTAVRAFLQYASVQPLAKLYMIYQTDELLEDILIELAKHPSQKNNIKLIGQVPHADLLYWYNSADYIISCSFYEGSGTALCEAMSCGCIPIVTAIDSFKMITDNGKCGMLFEPGDAGGVLTALIQTQQIDTSAKREYTLAHYKATLSFNAIASRFREIATTLLSV</sequence>
<evidence type="ECO:0000259" key="2">
    <source>
        <dbReference type="Pfam" id="PF00534"/>
    </source>
</evidence>
<keyword evidence="4" id="KW-1185">Reference proteome</keyword>
<dbReference type="PANTHER" id="PTHR46401:SF2">
    <property type="entry name" value="GLYCOSYLTRANSFERASE WBBK-RELATED"/>
    <property type="match status" value="1"/>
</dbReference>
<accession>A0ABR9XG43</accession>
<evidence type="ECO:0000313" key="3">
    <source>
        <dbReference type="EMBL" id="MBE9666347.1"/>
    </source>
</evidence>
<organism evidence="3 4">
    <name type="scientific">Mucilaginibacter boryungensis</name>
    <dbReference type="NCBI Taxonomy" id="768480"/>
    <lineage>
        <taxon>Bacteria</taxon>
        <taxon>Pseudomonadati</taxon>
        <taxon>Bacteroidota</taxon>
        <taxon>Sphingobacteriia</taxon>
        <taxon>Sphingobacteriales</taxon>
        <taxon>Sphingobacteriaceae</taxon>
        <taxon>Mucilaginibacter</taxon>
    </lineage>
</organism>
<gene>
    <name evidence="3" type="ORF">IRJ18_08250</name>
</gene>
<dbReference type="PANTHER" id="PTHR46401">
    <property type="entry name" value="GLYCOSYLTRANSFERASE WBBK-RELATED"/>
    <property type="match status" value="1"/>
</dbReference>
<proteinExistence type="predicted"/>
<dbReference type="EMBL" id="JADFFM010000001">
    <property type="protein sequence ID" value="MBE9666347.1"/>
    <property type="molecule type" value="Genomic_DNA"/>
</dbReference>
<evidence type="ECO:0000313" key="4">
    <source>
        <dbReference type="Proteomes" id="UP000632774"/>
    </source>
</evidence>
<feature type="domain" description="Glycosyl transferase family 1" evidence="2">
    <location>
        <begin position="178"/>
        <end position="321"/>
    </location>
</feature>